<dbReference type="RefSeq" id="WP_141280799.1">
    <property type="nucleotide sequence ID" value="NZ_BAAARZ010000006.1"/>
</dbReference>
<dbReference type="OrthoDB" id="4955088at2"/>
<keyword evidence="1" id="KW-1133">Transmembrane helix</keyword>
<evidence type="ECO:0000256" key="1">
    <source>
        <dbReference type="SAM" id="Phobius"/>
    </source>
</evidence>
<dbReference type="Proteomes" id="UP000320338">
    <property type="component" value="Unassembled WGS sequence"/>
</dbReference>
<keyword evidence="1" id="KW-0472">Membrane</keyword>
<proteinExistence type="predicted"/>
<evidence type="ECO:0000313" key="3">
    <source>
        <dbReference type="Proteomes" id="UP000320338"/>
    </source>
</evidence>
<protein>
    <submittedName>
        <fullName evidence="2">Uncharacterized protein</fullName>
    </submittedName>
</protein>
<evidence type="ECO:0000313" key="2">
    <source>
        <dbReference type="EMBL" id="GEC21849.1"/>
    </source>
</evidence>
<name>A0A4Y3WVU2_9PSEU</name>
<keyword evidence="3" id="KW-1185">Reference proteome</keyword>
<accession>A0A4Y3WVU2</accession>
<feature type="transmembrane region" description="Helical" evidence="1">
    <location>
        <begin position="63"/>
        <end position="83"/>
    </location>
</feature>
<feature type="transmembrane region" description="Helical" evidence="1">
    <location>
        <begin position="139"/>
        <end position="160"/>
    </location>
</feature>
<dbReference type="AlphaFoldDB" id="A0A4Y3WVU2"/>
<sequence>MNIGALIGGSFGLVYVLVNAGALGNPAGPVLQGAGVLAFVALVVLTFRGRGAGPGERPHFDRLYWLVVLGEVVAIVLGAQVLNALGLPPLPWVTIVVGLHLLPLARMWRAPVLGRAGVVLALLGVAGLVAAVAGGSAAVVALLAGVLPGVFMLGGLLWGATRPTPVRA</sequence>
<reference evidence="2 3" key="1">
    <citation type="submission" date="2019-06" db="EMBL/GenBank/DDBJ databases">
        <title>Whole genome shotgun sequence of Pseudonocardia hydrocarbonoxydans NBRC 14498.</title>
        <authorList>
            <person name="Hosoyama A."/>
            <person name="Uohara A."/>
            <person name="Ohji S."/>
            <person name="Ichikawa N."/>
        </authorList>
    </citation>
    <scope>NUCLEOTIDE SEQUENCE [LARGE SCALE GENOMIC DNA]</scope>
    <source>
        <strain evidence="2 3">NBRC 14498</strain>
    </source>
</reference>
<feature type="transmembrane region" description="Helical" evidence="1">
    <location>
        <begin position="89"/>
        <end position="105"/>
    </location>
</feature>
<organism evidence="2 3">
    <name type="scientific">Pseudonocardia hydrocarbonoxydans</name>
    <dbReference type="NCBI Taxonomy" id="76726"/>
    <lineage>
        <taxon>Bacteria</taxon>
        <taxon>Bacillati</taxon>
        <taxon>Actinomycetota</taxon>
        <taxon>Actinomycetes</taxon>
        <taxon>Pseudonocardiales</taxon>
        <taxon>Pseudonocardiaceae</taxon>
        <taxon>Pseudonocardia</taxon>
    </lineage>
</organism>
<feature type="transmembrane region" description="Helical" evidence="1">
    <location>
        <begin position="30"/>
        <end position="51"/>
    </location>
</feature>
<comment type="caution">
    <text evidence="2">The sequence shown here is derived from an EMBL/GenBank/DDBJ whole genome shotgun (WGS) entry which is preliminary data.</text>
</comment>
<feature type="transmembrane region" description="Helical" evidence="1">
    <location>
        <begin position="112"/>
        <end position="133"/>
    </location>
</feature>
<keyword evidence="1" id="KW-0812">Transmembrane</keyword>
<dbReference type="EMBL" id="BJNG01000037">
    <property type="protein sequence ID" value="GEC21849.1"/>
    <property type="molecule type" value="Genomic_DNA"/>
</dbReference>
<gene>
    <name evidence="2" type="ORF">PHY01_41320</name>
</gene>